<dbReference type="PANTHER" id="PTHR24221:SF618">
    <property type="entry name" value="ABC TRANSPORTER ATP-BINDING PROTEIN_PERMEASE"/>
    <property type="match status" value="1"/>
</dbReference>
<feature type="transmembrane region" description="Helical" evidence="10">
    <location>
        <begin position="248"/>
        <end position="274"/>
    </location>
</feature>
<dbReference type="InterPro" id="IPR027417">
    <property type="entry name" value="P-loop_NTPase"/>
</dbReference>
<proteinExistence type="inferred from homology"/>
<dbReference type="Proteomes" id="UP000008812">
    <property type="component" value="Chromosome"/>
</dbReference>
<dbReference type="GO" id="GO:0005524">
    <property type="term" value="F:ATP binding"/>
    <property type="evidence" value="ECO:0007669"/>
    <property type="project" value="UniProtKB-KW"/>
</dbReference>
<dbReference type="InterPro" id="IPR011527">
    <property type="entry name" value="ABC1_TM_dom"/>
</dbReference>
<dbReference type="KEGG" id="mat:MARTH_orf685"/>
<evidence type="ECO:0000256" key="9">
    <source>
        <dbReference type="ARBA" id="ARBA00023136"/>
    </source>
</evidence>
<comment type="subcellular location">
    <subcellularLocation>
        <location evidence="1">Cell membrane</location>
        <topology evidence="1">Multi-pass membrane protein</topology>
    </subcellularLocation>
</comment>
<evidence type="ECO:0000259" key="12">
    <source>
        <dbReference type="PROSITE" id="PS50929"/>
    </source>
</evidence>
<feature type="transmembrane region" description="Helical" evidence="10">
    <location>
        <begin position="68"/>
        <end position="91"/>
    </location>
</feature>
<evidence type="ECO:0000313" key="14">
    <source>
        <dbReference type="Proteomes" id="UP000008812"/>
    </source>
</evidence>
<dbReference type="InterPro" id="IPR003439">
    <property type="entry name" value="ABC_transporter-like_ATP-bd"/>
</dbReference>
<feature type="transmembrane region" description="Helical" evidence="10">
    <location>
        <begin position="142"/>
        <end position="163"/>
    </location>
</feature>
<dbReference type="PANTHER" id="PTHR24221">
    <property type="entry name" value="ATP-BINDING CASSETTE SUB-FAMILY B"/>
    <property type="match status" value="1"/>
</dbReference>
<evidence type="ECO:0000256" key="6">
    <source>
        <dbReference type="ARBA" id="ARBA00022741"/>
    </source>
</evidence>
<dbReference type="InterPro" id="IPR036640">
    <property type="entry name" value="ABC1_TM_sf"/>
</dbReference>
<dbReference type="GO" id="GO:0005886">
    <property type="term" value="C:plasma membrane"/>
    <property type="evidence" value="ECO:0007669"/>
    <property type="project" value="UniProtKB-SubCell"/>
</dbReference>
<evidence type="ECO:0000256" key="7">
    <source>
        <dbReference type="ARBA" id="ARBA00022840"/>
    </source>
</evidence>
<protein>
    <submittedName>
        <fullName evidence="13">ABC-type multidrug transport system</fullName>
    </submittedName>
</protein>
<keyword evidence="5 10" id="KW-0812">Transmembrane</keyword>
<dbReference type="InterPro" id="IPR039421">
    <property type="entry name" value="Type_1_exporter"/>
</dbReference>
<keyword evidence="9 10" id="KW-0472">Membrane</keyword>
<feature type="domain" description="ABC transmembrane type-1" evidence="12">
    <location>
        <begin position="17"/>
        <end position="270"/>
    </location>
</feature>
<dbReference type="InterPro" id="IPR003593">
    <property type="entry name" value="AAA+_ATPase"/>
</dbReference>
<keyword evidence="14" id="KW-1185">Reference proteome</keyword>
<dbReference type="AlphaFoldDB" id="B3PN49"/>
<feature type="domain" description="ABC transporter" evidence="11">
    <location>
        <begin position="352"/>
        <end position="590"/>
    </location>
</feature>
<comment type="similarity">
    <text evidence="2">Belongs to the ABC transporter superfamily.</text>
</comment>
<dbReference type="GO" id="GO:0016887">
    <property type="term" value="F:ATP hydrolysis activity"/>
    <property type="evidence" value="ECO:0007669"/>
    <property type="project" value="InterPro"/>
</dbReference>
<keyword evidence="4" id="KW-1003">Cell membrane</keyword>
<gene>
    <name evidence="13" type="primary">mdlB2</name>
    <name evidence="13" type="ordered locus">MARTH_orf685</name>
</gene>
<evidence type="ECO:0000259" key="11">
    <source>
        <dbReference type="PROSITE" id="PS50893"/>
    </source>
</evidence>
<dbReference type="RefSeq" id="WP_012498408.1">
    <property type="nucleotide sequence ID" value="NC_011025.1"/>
</dbReference>
<evidence type="ECO:0000256" key="10">
    <source>
        <dbReference type="SAM" id="Phobius"/>
    </source>
</evidence>
<organism evidence="13 14">
    <name type="scientific">Metamycoplasma arthritidis (strain 158L3-1)</name>
    <name type="common">Mycoplasma arthritidis</name>
    <dbReference type="NCBI Taxonomy" id="243272"/>
    <lineage>
        <taxon>Bacteria</taxon>
        <taxon>Bacillati</taxon>
        <taxon>Mycoplasmatota</taxon>
        <taxon>Mycoplasmoidales</taxon>
        <taxon>Metamycoplasmataceae</taxon>
        <taxon>Metamycoplasma</taxon>
    </lineage>
</organism>
<evidence type="ECO:0000256" key="2">
    <source>
        <dbReference type="ARBA" id="ARBA00005417"/>
    </source>
</evidence>
<accession>B3PN49</accession>
<keyword evidence="7" id="KW-0067">ATP-binding</keyword>
<keyword evidence="6" id="KW-0547">Nucleotide-binding</keyword>
<keyword evidence="8 10" id="KW-1133">Transmembrane helix</keyword>
<reference evidence="13 14" key="1">
    <citation type="journal article" date="2008" name="Infect. Immun.">
        <title>Genome of Mycoplasma arthritidis.</title>
        <authorList>
            <person name="Dybvig K."/>
            <person name="Zuhua C."/>
            <person name="Lao P."/>
            <person name="Jordan D.S."/>
            <person name="French C.T."/>
            <person name="Tu A.H."/>
            <person name="Loraine A.E."/>
        </authorList>
    </citation>
    <scope>NUCLEOTIDE SEQUENCE [LARGE SCALE GENOMIC DNA]</scope>
    <source>
        <strain evidence="13 14">158L3-1</strain>
    </source>
</reference>
<dbReference type="HOGENOM" id="CLU_000604_84_3_14"/>
<dbReference type="STRING" id="243272.MARTH_orf685"/>
<evidence type="ECO:0000256" key="8">
    <source>
        <dbReference type="ARBA" id="ARBA00022989"/>
    </source>
</evidence>
<evidence type="ECO:0000256" key="4">
    <source>
        <dbReference type="ARBA" id="ARBA00022475"/>
    </source>
</evidence>
<dbReference type="PROSITE" id="PS00211">
    <property type="entry name" value="ABC_TRANSPORTER_1"/>
    <property type="match status" value="1"/>
</dbReference>
<dbReference type="SMART" id="SM00382">
    <property type="entry name" value="AAA"/>
    <property type="match status" value="1"/>
</dbReference>
<dbReference type="SUPFAM" id="SSF90123">
    <property type="entry name" value="ABC transporter transmembrane region"/>
    <property type="match status" value="1"/>
</dbReference>
<dbReference type="SUPFAM" id="SSF52540">
    <property type="entry name" value="P-loop containing nucleoside triphosphate hydrolases"/>
    <property type="match status" value="1"/>
</dbReference>
<evidence type="ECO:0000256" key="1">
    <source>
        <dbReference type="ARBA" id="ARBA00004651"/>
    </source>
</evidence>
<sequence>MWKLMKLLPTRYKWGSFLAILFTIIQTLGFLMVPNFLSALIQISTSRGTIAKIELFTFFTIEANLTGISLGIISLLLFATLAALLATYIGARVAIGGAREIRNYLWEHIGSLSQKDIDTFTNAKILTRFTIDIQQIQEGIRFLLRGAILGPINLIMGLILAFFTNVDFSLVLVVIVPIVVGVLMWMGLAIRKPMQNEKKFSDDINVESQEGILGAKVIKSYNLEEKEKAKFQFATNNLYKASLKSGRIFTVVFQLLEAVSNFASAAILIVIYFATKNLIVQGQEAEYAKFIKDINTFLNYIIIVMWGLIISGMAFFNIWRARVSSKRIFEILNKQPDIPFVQNENYIESGKITFKNVSFRYYETSEKNILEDISFEVNPGEVLGIIGPTGSGKSTIAKLLSYDYKTHYGEVYIDDKNVKEIDSFSLKKSISHVYQKPTILSGTIKSNLLFANEDATEEEILNATKISCAYNYISKFKKTFGHEIEQQGANLSGGQKQRLAIAQGILHNPKILILDDSTSALDAKTEALVKENIKKSSKENKMTTVIIAQKISSIIDADKIIVLDHGKISDIGTHDELMKNNELYKEIALTQMGGES</sequence>
<name>B3PN49_META1</name>
<evidence type="ECO:0000313" key="13">
    <source>
        <dbReference type="EMBL" id="ACF07451.1"/>
    </source>
</evidence>
<dbReference type="Gene3D" id="3.40.50.300">
    <property type="entry name" value="P-loop containing nucleotide triphosphate hydrolases"/>
    <property type="match status" value="1"/>
</dbReference>
<dbReference type="Pfam" id="PF00005">
    <property type="entry name" value="ABC_tran"/>
    <property type="match status" value="1"/>
</dbReference>
<dbReference type="FunFam" id="3.40.50.300:FF:000221">
    <property type="entry name" value="Multidrug ABC transporter ATP-binding protein"/>
    <property type="match status" value="1"/>
</dbReference>
<dbReference type="EMBL" id="CP001047">
    <property type="protein sequence ID" value="ACF07451.1"/>
    <property type="molecule type" value="Genomic_DNA"/>
</dbReference>
<feature type="transmembrane region" description="Helical" evidence="10">
    <location>
        <begin position="297"/>
        <end position="319"/>
    </location>
</feature>
<dbReference type="Gene3D" id="1.20.1560.10">
    <property type="entry name" value="ABC transporter type 1, transmembrane domain"/>
    <property type="match status" value="1"/>
</dbReference>
<dbReference type="GO" id="GO:0140359">
    <property type="term" value="F:ABC-type transporter activity"/>
    <property type="evidence" value="ECO:0007669"/>
    <property type="project" value="InterPro"/>
</dbReference>
<dbReference type="PROSITE" id="PS50929">
    <property type="entry name" value="ABC_TM1F"/>
    <property type="match status" value="1"/>
</dbReference>
<dbReference type="Pfam" id="PF00664">
    <property type="entry name" value="ABC_membrane"/>
    <property type="match status" value="1"/>
</dbReference>
<dbReference type="eggNOG" id="COG1132">
    <property type="taxonomic scope" value="Bacteria"/>
</dbReference>
<evidence type="ECO:0000256" key="5">
    <source>
        <dbReference type="ARBA" id="ARBA00022692"/>
    </source>
</evidence>
<feature type="transmembrane region" description="Helical" evidence="10">
    <location>
        <begin position="12"/>
        <end position="33"/>
    </location>
</feature>
<evidence type="ECO:0000256" key="3">
    <source>
        <dbReference type="ARBA" id="ARBA00022448"/>
    </source>
</evidence>
<dbReference type="PROSITE" id="PS50893">
    <property type="entry name" value="ABC_TRANSPORTER_2"/>
    <property type="match status" value="1"/>
</dbReference>
<keyword evidence="3" id="KW-0813">Transport</keyword>
<dbReference type="InterPro" id="IPR017871">
    <property type="entry name" value="ABC_transporter-like_CS"/>
</dbReference>
<feature type="transmembrane region" description="Helical" evidence="10">
    <location>
        <begin position="169"/>
        <end position="190"/>
    </location>
</feature>